<evidence type="ECO:0000256" key="14">
    <source>
        <dbReference type="ARBA" id="ARBA00023235"/>
    </source>
</evidence>
<dbReference type="GO" id="GO:0030894">
    <property type="term" value="C:replisome"/>
    <property type="evidence" value="ECO:0007669"/>
    <property type="project" value="TreeGrafter"/>
</dbReference>
<dbReference type="GO" id="GO:0003677">
    <property type="term" value="F:DNA binding"/>
    <property type="evidence" value="ECO:0007669"/>
    <property type="project" value="UniProtKB-KW"/>
</dbReference>
<dbReference type="GO" id="GO:0016787">
    <property type="term" value="F:hydrolase activity"/>
    <property type="evidence" value="ECO:0007669"/>
    <property type="project" value="UniProtKB-KW"/>
</dbReference>
<organism evidence="20 21">
    <name type="scientific">Hydromonas duriensis</name>
    <dbReference type="NCBI Taxonomy" id="1527608"/>
    <lineage>
        <taxon>Bacteria</taxon>
        <taxon>Pseudomonadati</taxon>
        <taxon>Pseudomonadota</taxon>
        <taxon>Betaproteobacteria</taxon>
        <taxon>Burkholderiales</taxon>
        <taxon>Burkholderiaceae</taxon>
        <taxon>Hydromonas</taxon>
    </lineage>
</organism>
<gene>
    <name evidence="20" type="ORF">DFR44_10284</name>
</gene>
<feature type="domain" description="HRDC" evidence="17">
    <location>
        <begin position="529"/>
        <end position="604"/>
    </location>
</feature>
<dbReference type="Pfam" id="PF09382">
    <property type="entry name" value="RQC"/>
    <property type="match status" value="1"/>
</dbReference>
<dbReference type="SMART" id="SM00956">
    <property type="entry name" value="RQC"/>
    <property type="match status" value="1"/>
</dbReference>
<dbReference type="GO" id="GO:0006281">
    <property type="term" value="P:DNA repair"/>
    <property type="evidence" value="ECO:0007669"/>
    <property type="project" value="UniProtKB-KW"/>
</dbReference>
<dbReference type="InterPro" id="IPR018982">
    <property type="entry name" value="RQC_domain"/>
</dbReference>
<dbReference type="EC" id="5.6.2.4" evidence="16"/>
<dbReference type="SMART" id="SM00341">
    <property type="entry name" value="HRDC"/>
    <property type="match status" value="1"/>
</dbReference>
<dbReference type="GO" id="GO:0006310">
    <property type="term" value="P:DNA recombination"/>
    <property type="evidence" value="ECO:0007669"/>
    <property type="project" value="UniProtKB-UniRule"/>
</dbReference>
<dbReference type="FunFam" id="3.40.50.300:FF:000296">
    <property type="entry name" value="ATP-dependent DNA helicase RecQ"/>
    <property type="match status" value="1"/>
</dbReference>
<evidence type="ECO:0000256" key="10">
    <source>
        <dbReference type="ARBA" id="ARBA00022840"/>
    </source>
</evidence>
<dbReference type="OrthoDB" id="9760034at2"/>
<accession>A0A4R6YB44</accession>
<evidence type="ECO:0000256" key="13">
    <source>
        <dbReference type="ARBA" id="ARBA00023204"/>
    </source>
</evidence>
<evidence type="ECO:0000259" key="18">
    <source>
        <dbReference type="PROSITE" id="PS51192"/>
    </source>
</evidence>
<dbReference type="InterPro" id="IPR010997">
    <property type="entry name" value="HRDC-like_sf"/>
</dbReference>
<dbReference type="PANTHER" id="PTHR13710:SF105">
    <property type="entry name" value="ATP-DEPENDENT DNA HELICASE Q1"/>
    <property type="match status" value="1"/>
</dbReference>
<keyword evidence="9" id="KW-0862">Zinc</keyword>
<dbReference type="Proteomes" id="UP000294480">
    <property type="component" value="Unassembled WGS sequence"/>
</dbReference>
<dbReference type="InterPro" id="IPR001650">
    <property type="entry name" value="Helicase_C-like"/>
</dbReference>
<name>A0A4R6YB44_9BURK</name>
<sequence>MPQEKALSVLQNTFGYTQFRGHQGDIVQHLIEGHDALVLMPTGAGKSLCYQIPAMVRSGVGVVISPLIALMQDQVDALTELGVRAAFLNSTQDYETSRSIEQDLHSGTIDLLYVAPERLLMPRTLSLLQSLDISLFAIDEAHCVSQWGHDFRPEYIKLSVLHQLFPRTPRVALTATADAQTRAEITLRLQLEEAREFVSSFDRPNIRYTIVEKNNGRAQLLNFIKNEHAGSAGIVYCLSRKKVEETADFLNKNGINALPYHAGLDIETRAANQARFLREDNLVMTATIAFGMGIDKPNVRFVAHLDLPKSVEGYYQETGRAGRDGAPADAWMAYGLQDVVQQRRMIAESEANDEFKHTQFTKLDAMIGLCETIDCRRVHLLNYFDQASSACGNCDTCLHPPKAMDGTQLLQKLLSTVYRVKQRFATGHVIDVLRGIDSERVQQFRHDNLSTFGIGKEISEAEWRAVVRQAIAHNLLTVDFEHYNALLLTELARPVLKGERTIKLRLYQKPLKTKRSSSPYGNIQDANLSDLEKAIFAALRSWRFKTAQAHNVPAYVIFHDATLRDIAIEKPTRLSELRGLSGLGEKKLDNYGNEILEVVAPFIH</sequence>
<keyword evidence="5" id="KW-0547">Nucleotide-binding</keyword>
<evidence type="ECO:0000313" key="20">
    <source>
        <dbReference type="EMBL" id="TDR32788.1"/>
    </source>
</evidence>
<evidence type="ECO:0000256" key="9">
    <source>
        <dbReference type="ARBA" id="ARBA00022833"/>
    </source>
</evidence>
<dbReference type="GO" id="GO:0043590">
    <property type="term" value="C:bacterial nucleoid"/>
    <property type="evidence" value="ECO:0007669"/>
    <property type="project" value="TreeGrafter"/>
</dbReference>
<dbReference type="NCBIfam" id="TIGR00614">
    <property type="entry name" value="recQ_fam"/>
    <property type="match status" value="1"/>
</dbReference>
<keyword evidence="12" id="KW-0233">DNA recombination</keyword>
<evidence type="ECO:0000256" key="12">
    <source>
        <dbReference type="ARBA" id="ARBA00023172"/>
    </source>
</evidence>
<dbReference type="CDD" id="cd17920">
    <property type="entry name" value="DEXHc_RecQ"/>
    <property type="match status" value="1"/>
</dbReference>
<dbReference type="InterPro" id="IPR011545">
    <property type="entry name" value="DEAD/DEAH_box_helicase_dom"/>
</dbReference>
<keyword evidence="21" id="KW-1185">Reference proteome</keyword>
<comment type="caution">
    <text evidence="20">The sequence shown here is derived from an EMBL/GenBank/DDBJ whole genome shotgun (WGS) entry which is preliminary data.</text>
</comment>
<dbReference type="CDD" id="cd18794">
    <property type="entry name" value="SF2_C_RecQ"/>
    <property type="match status" value="1"/>
</dbReference>
<dbReference type="PROSITE" id="PS51194">
    <property type="entry name" value="HELICASE_CTER"/>
    <property type="match status" value="1"/>
</dbReference>
<evidence type="ECO:0000313" key="21">
    <source>
        <dbReference type="Proteomes" id="UP000294480"/>
    </source>
</evidence>
<keyword evidence="8 20" id="KW-0347">Helicase</keyword>
<dbReference type="PANTHER" id="PTHR13710">
    <property type="entry name" value="DNA HELICASE RECQ FAMILY MEMBER"/>
    <property type="match status" value="1"/>
</dbReference>
<comment type="cofactor">
    <cofactor evidence="2">
        <name>Zn(2+)</name>
        <dbReference type="ChEBI" id="CHEBI:29105"/>
    </cofactor>
</comment>
<keyword evidence="13" id="KW-0234">DNA repair</keyword>
<dbReference type="NCBIfam" id="TIGR01389">
    <property type="entry name" value="recQ"/>
    <property type="match status" value="1"/>
</dbReference>
<feature type="domain" description="Helicase C-terminal" evidence="19">
    <location>
        <begin position="216"/>
        <end position="366"/>
    </location>
</feature>
<evidence type="ECO:0000256" key="3">
    <source>
        <dbReference type="ARBA" id="ARBA00005446"/>
    </source>
</evidence>
<protein>
    <recommendedName>
        <fullName evidence="16">DNA helicase RecQ</fullName>
        <ecNumber evidence="16">5.6.2.4</ecNumber>
    </recommendedName>
</protein>
<dbReference type="FunFam" id="3.40.50.300:FF:000156">
    <property type="entry name" value="ATP-dependent DNA helicase recQ"/>
    <property type="match status" value="1"/>
</dbReference>
<dbReference type="GO" id="GO:0043138">
    <property type="term" value="F:3'-5' DNA helicase activity"/>
    <property type="evidence" value="ECO:0007669"/>
    <property type="project" value="UniProtKB-EC"/>
</dbReference>
<keyword evidence="6" id="KW-0227">DNA damage</keyword>
<evidence type="ECO:0000256" key="8">
    <source>
        <dbReference type="ARBA" id="ARBA00022806"/>
    </source>
</evidence>
<dbReference type="InterPro" id="IPR004589">
    <property type="entry name" value="DNA_helicase_ATP-dep_RecQ"/>
</dbReference>
<evidence type="ECO:0000259" key="19">
    <source>
        <dbReference type="PROSITE" id="PS51194"/>
    </source>
</evidence>
<keyword evidence="10" id="KW-0067">ATP-binding</keyword>
<dbReference type="InterPro" id="IPR032284">
    <property type="entry name" value="RecQ_Zn-bd"/>
</dbReference>
<feature type="domain" description="Helicase ATP-binding" evidence="18">
    <location>
        <begin position="27"/>
        <end position="195"/>
    </location>
</feature>
<dbReference type="InterPro" id="IPR036388">
    <property type="entry name" value="WH-like_DNA-bd_sf"/>
</dbReference>
<dbReference type="EMBL" id="SNZE01000002">
    <property type="protein sequence ID" value="TDR32788.1"/>
    <property type="molecule type" value="Genomic_DNA"/>
</dbReference>
<dbReference type="AlphaFoldDB" id="A0A4R6YB44"/>
<evidence type="ECO:0000256" key="11">
    <source>
        <dbReference type="ARBA" id="ARBA00023125"/>
    </source>
</evidence>
<dbReference type="GO" id="GO:0046872">
    <property type="term" value="F:metal ion binding"/>
    <property type="evidence" value="ECO:0007669"/>
    <property type="project" value="UniProtKB-KW"/>
</dbReference>
<dbReference type="InterPro" id="IPR006293">
    <property type="entry name" value="DNA_helicase_ATP-dep_RecQ_bac"/>
</dbReference>
<dbReference type="InterPro" id="IPR027417">
    <property type="entry name" value="P-loop_NTPase"/>
</dbReference>
<dbReference type="Pfam" id="PF00270">
    <property type="entry name" value="DEAD"/>
    <property type="match status" value="1"/>
</dbReference>
<keyword evidence="14" id="KW-0413">Isomerase</keyword>
<dbReference type="Gene3D" id="1.10.10.10">
    <property type="entry name" value="Winged helix-like DNA-binding domain superfamily/Winged helix DNA-binding domain"/>
    <property type="match status" value="1"/>
</dbReference>
<keyword evidence="11" id="KW-0238">DNA-binding</keyword>
<proteinExistence type="inferred from homology"/>
<dbReference type="SUPFAM" id="SSF47819">
    <property type="entry name" value="HRDC-like"/>
    <property type="match status" value="1"/>
</dbReference>
<dbReference type="InterPro" id="IPR044876">
    <property type="entry name" value="HRDC_dom_sf"/>
</dbReference>
<evidence type="ECO:0000256" key="2">
    <source>
        <dbReference type="ARBA" id="ARBA00001947"/>
    </source>
</evidence>
<dbReference type="Pfam" id="PF16124">
    <property type="entry name" value="RecQ_Zn_bind"/>
    <property type="match status" value="1"/>
</dbReference>
<evidence type="ECO:0000256" key="15">
    <source>
        <dbReference type="ARBA" id="ARBA00034617"/>
    </source>
</evidence>
<dbReference type="PROSITE" id="PS50967">
    <property type="entry name" value="HRDC"/>
    <property type="match status" value="1"/>
</dbReference>
<dbReference type="Pfam" id="PF00271">
    <property type="entry name" value="Helicase_C"/>
    <property type="match status" value="1"/>
</dbReference>
<comment type="cofactor">
    <cofactor evidence="1">
        <name>Mg(2+)</name>
        <dbReference type="ChEBI" id="CHEBI:18420"/>
    </cofactor>
</comment>
<dbReference type="SUPFAM" id="SSF52540">
    <property type="entry name" value="P-loop containing nucleoside triphosphate hydrolases"/>
    <property type="match status" value="2"/>
</dbReference>
<dbReference type="Pfam" id="PF00570">
    <property type="entry name" value="HRDC"/>
    <property type="match status" value="1"/>
</dbReference>
<evidence type="ECO:0000256" key="4">
    <source>
        <dbReference type="ARBA" id="ARBA00022723"/>
    </source>
</evidence>
<dbReference type="SMART" id="SM00487">
    <property type="entry name" value="DEXDc"/>
    <property type="match status" value="1"/>
</dbReference>
<reference evidence="20 21" key="1">
    <citation type="submission" date="2019-03" db="EMBL/GenBank/DDBJ databases">
        <title>Genomic Encyclopedia of Type Strains, Phase IV (KMG-IV): sequencing the most valuable type-strain genomes for metagenomic binning, comparative biology and taxonomic classification.</title>
        <authorList>
            <person name="Goeker M."/>
        </authorList>
    </citation>
    <scope>NUCLEOTIDE SEQUENCE [LARGE SCALE GENOMIC DNA]</scope>
    <source>
        <strain evidence="20 21">DSM 102852</strain>
    </source>
</reference>
<dbReference type="GO" id="GO:0006260">
    <property type="term" value="P:DNA replication"/>
    <property type="evidence" value="ECO:0007669"/>
    <property type="project" value="InterPro"/>
</dbReference>
<dbReference type="Gene3D" id="3.40.50.300">
    <property type="entry name" value="P-loop containing nucleotide triphosphate hydrolases"/>
    <property type="match status" value="2"/>
</dbReference>
<dbReference type="RefSeq" id="WP_133618965.1">
    <property type="nucleotide sequence ID" value="NZ_SNZE01000002.1"/>
</dbReference>
<dbReference type="PROSITE" id="PS51192">
    <property type="entry name" value="HELICASE_ATP_BIND_1"/>
    <property type="match status" value="1"/>
</dbReference>
<comment type="similarity">
    <text evidence="3">Belongs to the helicase family. RecQ subfamily.</text>
</comment>
<evidence type="ECO:0000256" key="7">
    <source>
        <dbReference type="ARBA" id="ARBA00022801"/>
    </source>
</evidence>
<evidence type="ECO:0000256" key="6">
    <source>
        <dbReference type="ARBA" id="ARBA00022763"/>
    </source>
</evidence>
<dbReference type="InterPro" id="IPR014001">
    <property type="entry name" value="Helicase_ATP-bd"/>
</dbReference>
<keyword evidence="7" id="KW-0378">Hydrolase</keyword>
<dbReference type="Gene3D" id="1.10.150.80">
    <property type="entry name" value="HRDC domain"/>
    <property type="match status" value="1"/>
</dbReference>
<evidence type="ECO:0000256" key="5">
    <source>
        <dbReference type="ARBA" id="ARBA00022741"/>
    </source>
</evidence>
<dbReference type="GO" id="GO:0005524">
    <property type="term" value="F:ATP binding"/>
    <property type="evidence" value="ECO:0007669"/>
    <property type="project" value="UniProtKB-KW"/>
</dbReference>
<dbReference type="GO" id="GO:0009378">
    <property type="term" value="F:four-way junction helicase activity"/>
    <property type="evidence" value="ECO:0007669"/>
    <property type="project" value="TreeGrafter"/>
</dbReference>
<dbReference type="GO" id="GO:0009432">
    <property type="term" value="P:SOS response"/>
    <property type="evidence" value="ECO:0007669"/>
    <property type="project" value="UniProtKB-UniRule"/>
</dbReference>
<dbReference type="InterPro" id="IPR002121">
    <property type="entry name" value="HRDC_dom"/>
</dbReference>
<evidence type="ECO:0000259" key="17">
    <source>
        <dbReference type="PROSITE" id="PS50967"/>
    </source>
</evidence>
<evidence type="ECO:0000256" key="1">
    <source>
        <dbReference type="ARBA" id="ARBA00001946"/>
    </source>
</evidence>
<keyword evidence="4" id="KW-0479">Metal-binding</keyword>
<comment type="catalytic activity">
    <reaction evidence="15">
        <text>Couples ATP hydrolysis with the unwinding of duplex DNA by translocating in the 3'-5' direction.</text>
        <dbReference type="EC" id="5.6.2.4"/>
    </reaction>
</comment>
<evidence type="ECO:0000256" key="16">
    <source>
        <dbReference type="NCBIfam" id="TIGR01389"/>
    </source>
</evidence>
<dbReference type="SMART" id="SM00490">
    <property type="entry name" value="HELICc"/>
    <property type="match status" value="1"/>
</dbReference>
<dbReference type="GO" id="GO:0005737">
    <property type="term" value="C:cytoplasm"/>
    <property type="evidence" value="ECO:0007669"/>
    <property type="project" value="TreeGrafter"/>
</dbReference>